<evidence type="ECO:0008006" key="5">
    <source>
        <dbReference type="Google" id="ProtNLM"/>
    </source>
</evidence>
<keyword evidence="4" id="KW-1185">Reference proteome</keyword>
<dbReference type="InterPro" id="IPR010131">
    <property type="entry name" value="MdtP/NodT-like"/>
</dbReference>
<name>A0A2Z4FI28_9DELT</name>
<sequence>MSIYYMKRTCLYFAIKPIGHRFFVALSFFIVGLCVASPLNAQISTDSEQVLSEQEAVRRALERPALNDLWAAQIKSDEAAALRAQARSNPIFEYSREQAFEEPETLAEDYLILEQALPISGNRGLRAEAARTRARATQLETHADARKIATRVRHLFYRVLALQQRVEMRSAWIEQMREVEQKLVQRAQAGESAPYDVERLRREIADVRADAASERAELAGARAQLAGLVGIDSAQNTLRVEGELLPAKLPDDEALRRAVAGRPELAAASERGAAAQLSIDAASRWWIPELILRGGYKSVDVGTQRFHGFVAGVALDIPLFDRAAGERMEAEAALVSAKSRRALLKQQIQADASEASSKVRMLSAAADTYRTAGVERAQKNATLAQQSYDAGEVGILELIDAYHGVVGSRLRLQEMAAEARHHQIELEQNFELLNDKISQHEGE</sequence>
<evidence type="ECO:0000313" key="4">
    <source>
        <dbReference type="Proteomes" id="UP000249799"/>
    </source>
</evidence>
<feature type="coiled-coil region" evidence="2">
    <location>
        <begin position="197"/>
        <end position="224"/>
    </location>
</feature>
<gene>
    <name evidence="3" type="ORF">DN745_04685</name>
</gene>
<dbReference type="OrthoDB" id="5517922at2"/>
<dbReference type="InterPro" id="IPR003423">
    <property type="entry name" value="OMP_efflux"/>
</dbReference>
<keyword evidence="2" id="KW-0175">Coiled coil</keyword>
<dbReference type="GO" id="GO:0015562">
    <property type="term" value="F:efflux transmembrane transporter activity"/>
    <property type="evidence" value="ECO:0007669"/>
    <property type="project" value="InterPro"/>
</dbReference>
<dbReference type="KEGG" id="bsed:DN745_04685"/>
<proteinExistence type="inferred from homology"/>
<dbReference type="AlphaFoldDB" id="A0A2Z4FI28"/>
<dbReference type="Pfam" id="PF02321">
    <property type="entry name" value="OEP"/>
    <property type="match status" value="1"/>
</dbReference>
<dbReference type="EMBL" id="CP030032">
    <property type="protein sequence ID" value="AWV88671.1"/>
    <property type="molecule type" value="Genomic_DNA"/>
</dbReference>
<dbReference type="Proteomes" id="UP000249799">
    <property type="component" value="Chromosome"/>
</dbReference>
<dbReference type="PANTHER" id="PTHR30203:SF24">
    <property type="entry name" value="BLR4935 PROTEIN"/>
    <property type="match status" value="1"/>
</dbReference>
<dbReference type="Gene3D" id="1.20.1600.10">
    <property type="entry name" value="Outer membrane efflux proteins (OEP)"/>
    <property type="match status" value="1"/>
</dbReference>
<organism evidence="3 4">
    <name type="scientific">Bradymonas sediminis</name>
    <dbReference type="NCBI Taxonomy" id="1548548"/>
    <lineage>
        <taxon>Bacteria</taxon>
        <taxon>Deltaproteobacteria</taxon>
        <taxon>Bradymonadales</taxon>
        <taxon>Bradymonadaceae</taxon>
        <taxon>Bradymonas</taxon>
    </lineage>
</organism>
<dbReference type="PANTHER" id="PTHR30203">
    <property type="entry name" value="OUTER MEMBRANE CATION EFFLUX PROTEIN"/>
    <property type="match status" value="1"/>
</dbReference>
<protein>
    <recommendedName>
        <fullName evidence="5">TolC family protein</fullName>
    </recommendedName>
</protein>
<dbReference type="SUPFAM" id="SSF56954">
    <property type="entry name" value="Outer membrane efflux proteins (OEP)"/>
    <property type="match status" value="1"/>
</dbReference>
<evidence type="ECO:0000256" key="1">
    <source>
        <dbReference type="ARBA" id="ARBA00007613"/>
    </source>
</evidence>
<comment type="similarity">
    <text evidence="1">Belongs to the outer membrane factor (OMF) (TC 1.B.17) family.</text>
</comment>
<reference evidence="3 4" key="1">
    <citation type="submission" date="2018-06" db="EMBL/GenBank/DDBJ databases">
        <title>Lujinxingia sediminis gen. nov. sp. nov., a new facultative anaerobic member of the class Deltaproteobacteria, and proposal of Lujinxingaceae fam. nov.</title>
        <authorList>
            <person name="Guo L.-Y."/>
            <person name="Li C.-M."/>
            <person name="Wang S."/>
            <person name="Du Z.-J."/>
        </authorList>
    </citation>
    <scope>NUCLEOTIDE SEQUENCE [LARGE SCALE GENOMIC DNA]</scope>
    <source>
        <strain evidence="3 4">FA350</strain>
    </source>
</reference>
<accession>A0A2Z4FI28</accession>
<evidence type="ECO:0000313" key="3">
    <source>
        <dbReference type="EMBL" id="AWV88671.1"/>
    </source>
</evidence>
<evidence type="ECO:0000256" key="2">
    <source>
        <dbReference type="SAM" id="Coils"/>
    </source>
</evidence>